<sequence>MARGKPVPAGSIFKEPTKISAVIDKSTKLNLEIIAGELVRELGFAPTQGQVIDHIANYYLVNKDNKK</sequence>
<dbReference type="EMBL" id="JMMZ01000041">
    <property type="protein sequence ID" value="OEU38378.1"/>
    <property type="molecule type" value="Genomic_DNA"/>
</dbReference>
<dbReference type="Proteomes" id="UP000176236">
    <property type="component" value="Plasmid pIBB477c"/>
</dbReference>
<reference evidence="1" key="1">
    <citation type="journal article" date="2016" name="Appl. Microbiol. Biotechnol.">
        <title>Adhesion of the genome-sequenced Lactococcus lactis subsp. cremoris IBB477 strain is mediated by specific molecular determinants.</title>
        <authorList>
            <person name="Radziwill-Bienkowska J.M."/>
            <person name="Le D.T."/>
            <person name="Szczesny P."/>
            <person name="Duviau M.P."/>
            <person name="Aleksandrzak-Piekarczyk T."/>
            <person name="Loubiere P."/>
            <person name="Mercier-Bonin M."/>
            <person name="Bardowski J.K."/>
            <person name="Kowalczyk M."/>
        </authorList>
    </citation>
    <scope>NUCLEOTIDE SEQUENCE [LARGE SCALE GENOMIC DNA]</scope>
    <source>
        <strain evidence="1">IBB477</strain>
        <plasmid evidence="1">pIBB477c</plasmid>
    </source>
</reference>
<gene>
    <name evidence="1" type="ORF">AJ89_14530</name>
</gene>
<keyword evidence="1" id="KW-0614">Plasmid</keyword>
<organism evidence="1">
    <name type="scientific">Lactococcus cremoris subsp. cremoris IBB477</name>
    <dbReference type="NCBI Taxonomy" id="1449093"/>
    <lineage>
        <taxon>Bacteria</taxon>
        <taxon>Bacillati</taxon>
        <taxon>Bacillota</taxon>
        <taxon>Bacilli</taxon>
        <taxon>Lactobacillales</taxon>
        <taxon>Streptococcaceae</taxon>
        <taxon>Lactococcus</taxon>
        <taxon>Lactococcus cremoris subsp. cremoris</taxon>
    </lineage>
</organism>
<geneLocation type="plasmid" evidence="1">
    <name>pIBB477c</name>
</geneLocation>
<accession>A0A1E7G088</accession>
<comment type="caution">
    <text evidence="1">The sequence shown here is derived from an EMBL/GenBank/DDBJ whole genome shotgun (WGS) entry which is preliminary data.</text>
</comment>
<dbReference type="RefSeq" id="WP_075070776.1">
    <property type="nucleotide sequence ID" value="NZ_CM007356.1"/>
</dbReference>
<protein>
    <submittedName>
        <fullName evidence="1">Uncharacterized protein</fullName>
    </submittedName>
</protein>
<proteinExistence type="predicted"/>
<evidence type="ECO:0000313" key="1">
    <source>
        <dbReference type="EMBL" id="OEU38378.1"/>
    </source>
</evidence>
<dbReference type="AlphaFoldDB" id="A0A1E7G088"/>
<name>A0A1E7G088_LACLC</name>